<evidence type="ECO:0000313" key="1">
    <source>
        <dbReference type="EnsemblPlants" id="Solyc01g095903.1.1"/>
    </source>
</evidence>
<dbReference type="EnsemblPlants" id="Solyc01g095903.1.1">
    <property type="protein sequence ID" value="Solyc01g095903.1.1"/>
    <property type="gene ID" value="Solyc01g095903.1"/>
</dbReference>
<protein>
    <submittedName>
        <fullName evidence="1">Uncharacterized protein</fullName>
    </submittedName>
</protein>
<proteinExistence type="predicted"/>
<sequence length="125" mass="13316">MRLQLASLTDMTPTESFRIFTVSQKFGQEEARCISTFPEAMFSTVSDAGRFTSSLTSSPVLRSTSKLVVKVIFSGLSDISLAEEIESVIGSITGGEIENSTGWQPGQTVAGTYSDALGAILHCQA</sequence>
<dbReference type="InParanoid" id="A0A3Q7EMJ0"/>
<dbReference type="AlphaFoldDB" id="A0A3Q7EMJ0"/>
<organism evidence="1">
    <name type="scientific">Solanum lycopersicum</name>
    <name type="common">Tomato</name>
    <name type="synonym">Lycopersicon esculentum</name>
    <dbReference type="NCBI Taxonomy" id="4081"/>
    <lineage>
        <taxon>Eukaryota</taxon>
        <taxon>Viridiplantae</taxon>
        <taxon>Streptophyta</taxon>
        <taxon>Embryophyta</taxon>
        <taxon>Tracheophyta</taxon>
        <taxon>Spermatophyta</taxon>
        <taxon>Magnoliopsida</taxon>
        <taxon>eudicotyledons</taxon>
        <taxon>Gunneridae</taxon>
        <taxon>Pentapetalae</taxon>
        <taxon>asterids</taxon>
        <taxon>lamiids</taxon>
        <taxon>Solanales</taxon>
        <taxon>Solanaceae</taxon>
        <taxon>Solanoideae</taxon>
        <taxon>Solaneae</taxon>
        <taxon>Solanum</taxon>
        <taxon>Solanum subgen. Lycopersicon</taxon>
    </lineage>
</organism>
<keyword evidence="2" id="KW-1185">Reference proteome</keyword>
<name>A0A3Q7EMJ0_SOLLC</name>
<evidence type="ECO:0000313" key="2">
    <source>
        <dbReference type="Proteomes" id="UP000004994"/>
    </source>
</evidence>
<dbReference type="Proteomes" id="UP000004994">
    <property type="component" value="Chromosome 1"/>
</dbReference>
<dbReference type="Gramene" id="Solyc01g095903.1.1">
    <property type="protein sequence ID" value="Solyc01g095903.1.1"/>
    <property type="gene ID" value="Solyc01g095903.1"/>
</dbReference>
<accession>A0A3Q7EMJ0</accession>
<reference evidence="1" key="2">
    <citation type="submission" date="2019-01" db="UniProtKB">
        <authorList>
            <consortium name="EnsemblPlants"/>
        </authorList>
    </citation>
    <scope>IDENTIFICATION</scope>
    <source>
        <strain evidence="1">cv. Heinz 1706</strain>
    </source>
</reference>
<reference evidence="1" key="1">
    <citation type="journal article" date="2012" name="Nature">
        <title>The tomato genome sequence provides insights into fleshy fruit evolution.</title>
        <authorList>
            <consortium name="Tomato Genome Consortium"/>
        </authorList>
    </citation>
    <scope>NUCLEOTIDE SEQUENCE [LARGE SCALE GENOMIC DNA]</scope>
    <source>
        <strain evidence="1">cv. Heinz 1706</strain>
    </source>
</reference>